<dbReference type="PANTHER" id="PTHR31649">
    <property type="entry name" value="AGAP009604-PA"/>
    <property type="match status" value="1"/>
</dbReference>
<reference evidence="2" key="1">
    <citation type="journal article" date="2016" name="Sci. Rep.">
        <title>Molecular characterization of firefly nuptial gifts: a multi-omics approach sheds light on postcopulatory sexual selection.</title>
        <authorList>
            <person name="Al-Wathiqui N."/>
            <person name="Fallon T.R."/>
            <person name="South A."/>
            <person name="Weng J.K."/>
            <person name="Lewis S.M."/>
        </authorList>
    </citation>
    <scope>NUCLEOTIDE SEQUENCE</scope>
</reference>
<dbReference type="EMBL" id="GEZM01027938">
    <property type="protein sequence ID" value="JAV86572.1"/>
    <property type="molecule type" value="Transcribed_RNA"/>
</dbReference>
<protein>
    <submittedName>
        <fullName evidence="2">Uncharacterized protein</fullName>
    </submittedName>
</protein>
<accession>A0A1Y1MLL7</accession>
<feature type="signal peptide" evidence="1">
    <location>
        <begin position="1"/>
        <end position="27"/>
    </location>
</feature>
<dbReference type="PANTHER" id="PTHR31649:SF10">
    <property type="entry name" value="IP19903P-RELATED"/>
    <property type="match status" value="1"/>
</dbReference>
<evidence type="ECO:0000256" key="1">
    <source>
        <dbReference type="SAM" id="SignalP"/>
    </source>
</evidence>
<keyword evidence="1" id="KW-0732">Signal</keyword>
<evidence type="ECO:0000313" key="2">
    <source>
        <dbReference type="EMBL" id="JAV86572.1"/>
    </source>
</evidence>
<proteinExistence type="predicted"/>
<dbReference type="AlphaFoldDB" id="A0A1Y1MLL7"/>
<sequence length="196" mass="21917">MLSTSFESSKAMILSAGILLLVGIVNCVPFKPYEFNAAPPGYYWREYDGKIPADAFPGGSDKDELLTYIGQIYLKDYGLLPATITPGSTFAVSSSQGKTIQTDKDVKILCSVDQHMFRWVVTKIGNEHLFKADCPLVNGGSEANQIIHIGRVMHEGATIIGRVFSYWEIYKGLWIPHNGQQKHFDSYEILTFNCQR</sequence>
<feature type="chain" id="PRO_5012282168" evidence="1">
    <location>
        <begin position="28"/>
        <end position="196"/>
    </location>
</feature>
<dbReference type="Pfam" id="PF11901">
    <property type="entry name" value="DM9"/>
    <property type="match status" value="1"/>
</dbReference>
<dbReference type="InterPro" id="IPR006616">
    <property type="entry name" value="DM9_repeat"/>
</dbReference>
<organism evidence="2">
    <name type="scientific">Photinus pyralis</name>
    <name type="common">Common eastern firefly</name>
    <name type="synonym">Lampyris pyralis</name>
    <dbReference type="NCBI Taxonomy" id="7054"/>
    <lineage>
        <taxon>Eukaryota</taxon>
        <taxon>Metazoa</taxon>
        <taxon>Ecdysozoa</taxon>
        <taxon>Arthropoda</taxon>
        <taxon>Hexapoda</taxon>
        <taxon>Insecta</taxon>
        <taxon>Pterygota</taxon>
        <taxon>Neoptera</taxon>
        <taxon>Endopterygota</taxon>
        <taxon>Coleoptera</taxon>
        <taxon>Polyphaga</taxon>
        <taxon>Elateriformia</taxon>
        <taxon>Elateroidea</taxon>
        <taxon>Lampyridae</taxon>
        <taxon>Lampyrinae</taxon>
        <taxon>Photinus</taxon>
    </lineage>
</organism>
<name>A0A1Y1MLL7_PHOPY</name>